<dbReference type="RefSeq" id="WP_369403706.1">
    <property type="nucleotide sequence ID" value="NZ_BAZW01000035.1"/>
</dbReference>
<protein>
    <submittedName>
        <fullName evidence="1">rRNA small subunit methyltransferase H</fullName>
    </submittedName>
</protein>
<organism evidence="1 2">
    <name type="scientific">Geofilum rubicundum JCM 15548</name>
    <dbReference type="NCBI Taxonomy" id="1236989"/>
    <lineage>
        <taxon>Bacteria</taxon>
        <taxon>Pseudomonadati</taxon>
        <taxon>Bacteroidota</taxon>
        <taxon>Bacteroidia</taxon>
        <taxon>Marinilabiliales</taxon>
        <taxon>Marinilabiliaceae</taxon>
        <taxon>Geofilum</taxon>
    </lineage>
</organism>
<accession>A0A0E9M1H7</accession>
<dbReference type="PANTHER" id="PTHR11265">
    <property type="entry name" value="S-ADENOSYL-METHYLTRANSFERASE MRAW"/>
    <property type="match status" value="1"/>
</dbReference>
<keyword evidence="2" id="KW-1185">Reference proteome</keyword>
<proteinExistence type="predicted"/>
<dbReference type="PANTHER" id="PTHR11265:SF0">
    <property type="entry name" value="12S RRNA N4-METHYLCYTIDINE METHYLTRANSFERASE"/>
    <property type="match status" value="1"/>
</dbReference>
<dbReference type="GO" id="GO:0071424">
    <property type="term" value="F:rRNA (cytosine-N4-)-methyltransferase activity"/>
    <property type="evidence" value="ECO:0007669"/>
    <property type="project" value="TreeGrafter"/>
</dbReference>
<name>A0A0E9M1H7_9BACT</name>
<dbReference type="AlphaFoldDB" id="A0A0E9M1H7"/>
<evidence type="ECO:0000313" key="2">
    <source>
        <dbReference type="Proteomes" id="UP000032900"/>
    </source>
</evidence>
<dbReference type="InterPro" id="IPR029063">
    <property type="entry name" value="SAM-dependent_MTases_sf"/>
</dbReference>
<dbReference type="Proteomes" id="UP000032900">
    <property type="component" value="Unassembled WGS sequence"/>
</dbReference>
<keyword evidence="1" id="KW-0808">Transferase</keyword>
<sequence length="52" mass="5612">MNATYHTPVLLQPCMEGLNIKPDGTYCDLTFGGGGHSRAILEKLGPESIDCF</sequence>
<dbReference type="InterPro" id="IPR002903">
    <property type="entry name" value="RsmH"/>
</dbReference>
<comment type="caution">
    <text evidence="1">The sequence shown here is derived from an EMBL/GenBank/DDBJ whole genome shotgun (WGS) entry which is preliminary data.</text>
</comment>
<dbReference type="SUPFAM" id="SSF53335">
    <property type="entry name" value="S-adenosyl-L-methionine-dependent methyltransferases"/>
    <property type="match status" value="1"/>
</dbReference>
<dbReference type="Gene3D" id="3.40.50.150">
    <property type="entry name" value="Vaccinia Virus protein VP39"/>
    <property type="match status" value="1"/>
</dbReference>
<dbReference type="EMBL" id="BAZW01000035">
    <property type="protein sequence ID" value="GAO31000.1"/>
    <property type="molecule type" value="Genomic_DNA"/>
</dbReference>
<keyword evidence="1" id="KW-0489">Methyltransferase</keyword>
<dbReference type="Pfam" id="PF01795">
    <property type="entry name" value="Methyltransf_5"/>
    <property type="match status" value="1"/>
</dbReference>
<evidence type="ECO:0000313" key="1">
    <source>
        <dbReference type="EMBL" id="GAO31000.1"/>
    </source>
</evidence>
<dbReference type="STRING" id="1236989.JCM15548_13331"/>
<dbReference type="GO" id="GO:0005737">
    <property type="term" value="C:cytoplasm"/>
    <property type="evidence" value="ECO:0007669"/>
    <property type="project" value="TreeGrafter"/>
</dbReference>
<reference evidence="1 2" key="1">
    <citation type="journal article" date="2015" name="Microbes Environ.">
        <title>Distribution and evolution of nitrogen fixation genes in the phylum bacteroidetes.</title>
        <authorList>
            <person name="Inoue J."/>
            <person name="Oshima K."/>
            <person name="Suda W."/>
            <person name="Sakamoto M."/>
            <person name="Iino T."/>
            <person name="Noda S."/>
            <person name="Hongoh Y."/>
            <person name="Hattori M."/>
            <person name="Ohkuma M."/>
        </authorList>
    </citation>
    <scope>NUCLEOTIDE SEQUENCE [LARGE SCALE GENOMIC DNA]</scope>
    <source>
        <strain evidence="1">JCM 15548</strain>
    </source>
</reference>
<dbReference type="GO" id="GO:0070475">
    <property type="term" value="P:rRNA base methylation"/>
    <property type="evidence" value="ECO:0007669"/>
    <property type="project" value="TreeGrafter"/>
</dbReference>
<gene>
    <name evidence="1" type="ORF">JCM15548_13331</name>
</gene>